<keyword evidence="2" id="KW-1185">Reference proteome</keyword>
<accession>A0AAV8R7C6</accession>
<evidence type="ECO:0000313" key="1">
    <source>
        <dbReference type="EMBL" id="KAJ8490621.1"/>
    </source>
</evidence>
<dbReference type="Proteomes" id="UP001222027">
    <property type="component" value="Unassembled WGS sequence"/>
</dbReference>
<name>A0AAV8R7C6_ENSVE</name>
<organism evidence="1 2">
    <name type="scientific">Ensete ventricosum</name>
    <name type="common">Abyssinian banana</name>
    <name type="synonym">Musa ensete</name>
    <dbReference type="NCBI Taxonomy" id="4639"/>
    <lineage>
        <taxon>Eukaryota</taxon>
        <taxon>Viridiplantae</taxon>
        <taxon>Streptophyta</taxon>
        <taxon>Embryophyta</taxon>
        <taxon>Tracheophyta</taxon>
        <taxon>Spermatophyta</taxon>
        <taxon>Magnoliopsida</taxon>
        <taxon>Liliopsida</taxon>
        <taxon>Zingiberales</taxon>
        <taxon>Musaceae</taxon>
        <taxon>Ensete</taxon>
    </lineage>
</organism>
<evidence type="ECO:0000313" key="2">
    <source>
        <dbReference type="Proteomes" id="UP001222027"/>
    </source>
</evidence>
<reference evidence="1 2" key="1">
    <citation type="submission" date="2022-12" db="EMBL/GenBank/DDBJ databases">
        <title>Chromosome-scale assembly of the Ensete ventricosum genome.</title>
        <authorList>
            <person name="Dussert Y."/>
            <person name="Stocks J."/>
            <person name="Wendawek A."/>
            <person name="Woldeyes F."/>
            <person name="Nichols R.A."/>
            <person name="Borrell J.S."/>
        </authorList>
    </citation>
    <scope>NUCLEOTIDE SEQUENCE [LARGE SCALE GENOMIC DNA]</scope>
    <source>
        <strain evidence="2">cv. Maze</strain>
        <tissue evidence="1">Seeds</tissue>
    </source>
</reference>
<proteinExistence type="predicted"/>
<gene>
    <name evidence="1" type="ORF">OPV22_012342</name>
</gene>
<sequence length="66" mass="7557">MLVGRIMFIDRAEFHVLTIWASESAPGGGCYVQRVIHWKKTTRGLLKGRPCLWWRLPCPLSPSCMV</sequence>
<dbReference type="AlphaFoldDB" id="A0AAV8R7C6"/>
<dbReference type="EMBL" id="JAQQAF010000004">
    <property type="protein sequence ID" value="KAJ8490621.1"/>
    <property type="molecule type" value="Genomic_DNA"/>
</dbReference>
<comment type="caution">
    <text evidence="1">The sequence shown here is derived from an EMBL/GenBank/DDBJ whole genome shotgun (WGS) entry which is preliminary data.</text>
</comment>
<protein>
    <submittedName>
        <fullName evidence="1">Uncharacterized protein</fullName>
    </submittedName>
</protein>